<dbReference type="Proteomes" id="UP001161916">
    <property type="component" value="Unassembled WGS sequence"/>
</dbReference>
<reference evidence="1" key="2">
    <citation type="journal article" date="2023" name="Gut Microbes">
        <title>Characterization of Bifidobacterium kashiwanohense that utilizes both milk- and plant-derived oligosaccharides.</title>
        <authorList>
            <person name="Orihara K."/>
            <person name="Yahagi K."/>
            <person name="Saito Y."/>
            <person name="Watanabe Y."/>
            <person name="Sasai T."/>
            <person name="Hara T."/>
            <person name="Tsukuda N."/>
            <person name="Oki K."/>
            <person name="Fujimoto J."/>
            <person name="Matsuki T."/>
        </authorList>
    </citation>
    <scope>NUCLEOTIDE SEQUENCE</scope>
    <source>
        <strain evidence="1">YIT 13062</strain>
    </source>
</reference>
<reference evidence="1" key="1">
    <citation type="submission" date="2022-09" db="EMBL/GenBank/DDBJ databases">
        <authorList>
            <person name="Orihara K."/>
        </authorList>
    </citation>
    <scope>NUCLEOTIDE SEQUENCE</scope>
    <source>
        <strain evidence="1">YIT 13062</strain>
    </source>
</reference>
<dbReference type="RefSeq" id="WP_281105284.1">
    <property type="nucleotide sequence ID" value="NZ_JAOPMH010000001.1"/>
</dbReference>
<dbReference type="AlphaFoldDB" id="A0AA43P4B2"/>
<evidence type="ECO:0000313" key="1">
    <source>
        <dbReference type="EMBL" id="MDH7889090.1"/>
    </source>
</evidence>
<gene>
    <name evidence="1" type="ORF">OB951_00440</name>
</gene>
<accession>A0AA43P4B2</accession>
<evidence type="ECO:0000313" key="2">
    <source>
        <dbReference type="Proteomes" id="UP001161916"/>
    </source>
</evidence>
<comment type="caution">
    <text evidence="1">The sequence shown here is derived from an EMBL/GenBank/DDBJ whole genome shotgun (WGS) entry which is preliminary data.</text>
</comment>
<protein>
    <submittedName>
        <fullName evidence="1">Uncharacterized protein</fullName>
    </submittedName>
</protein>
<proteinExistence type="predicted"/>
<sequence length="148" mass="16352">MGKKATPSTSGQTTLRQIGWADDELAMIQDQYSSLLDSIHFPIYVPVAHDINDYQVVVNGKDYGFVRENTTENGKEYRAMADNGKYIEPISGVFHNSPMGAVCELARHHHDIGLASRLDDYIIAVCNVQQLASAQLKANVKDLLGMGR</sequence>
<name>A0AA43P4B2_9BIFI</name>
<organism evidence="1 2">
    <name type="scientific">Bifidobacterium catenulatum subsp. kashiwanohense</name>
    <dbReference type="NCBI Taxonomy" id="630129"/>
    <lineage>
        <taxon>Bacteria</taxon>
        <taxon>Bacillati</taxon>
        <taxon>Actinomycetota</taxon>
        <taxon>Actinomycetes</taxon>
        <taxon>Bifidobacteriales</taxon>
        <taxon>Bifidobacteriaceae</taxon>
        <taxon>Bifidobacterium</taxon>
    </lineage>
</organism>
<dbReference type="EMBL" id="JAOPMH010000001">
    <property type="protein sequence ID" value="MDH7889090.1"/>
    <property type="molecule type" value="Genomic_DNA"/>
</dbReference>